<evidence type="ECO:0008006" key="3">
    <source>
        <dbReference type="Google" id="ProtNLM"/>
    </source>
</evidence>
<dbReference type="RefSeq" id="WP_182890638.1">
    <property type="nucleotide sequence ID" value="NZ_JACGZW010000003.1"/>
</dbReference>
<evidence type="ECO:0000313" key="2">
    <source>
        <dbReference type="Proteomes" id="UP000526734"/>
    </source>
</evidence>
<proteinExistence type="predicted"/>
<name>A0A7W3VVE8_9PSEU</name>
<protein>
    <recommendedName>
        <fullName evidence="3">Head-to-tail stopper</fullName>
    </recommendedName>
</protein>
<dbReference type="Proteomes" id="UP000526734">
    <property type="component" value="Unassembled WGS sequence"/>
</dbReference>
<sequence>MAVNRHMASVKRYRLDRYGDRQLVDAFRIGECIIAPRSSSEGNDRSTTVTADAQLFVPAVAVIEPSDEIEVAGTVYQVDGEPVRWESPWGGWSPHLAVSLRRITG</sequence>
<dbReference type="EMBL" id="JACGZW010000003">
    <property type="protein sequence ID" value="MBB1153517.1"/>
    <property type="molecule type" value="Genomic_DNA"/>
</dbReference>
<dbReference type="AlphaFoldDB" id="A0A7W3VVE8"/>
<gene>
    <name evidence="1" type="ORF">H4281_10290</name>
</gene>
<comment type="caution">
    <text evidence="1">The sequence shown here is derived from an EMBL/GenBank/DDBJ whole genome shotgun (WGS) entry which is preliminary data.</text>
</comment>
<reference evidence="1 2" key="1">
    <citation type="submission" date="2020-08" db="EMBL/GenBank/DDBJ databases">
        <title>Amycolatopsis sp. nov. DR6-1 isolated from Dendrobium heterocarpum.</title>
        <authorList>
            <person name="Tedsree N."/>
            <person name="Kuncharoen N."/>
            <person name="Likhitwitayawuid K."/>
            <person name="Tanasupawat S."/>
        </authorList>
    </citation>
    <scope>NUCLEOTIDE SEQUENCE [LARGE SCALE GENOMIC DNA]</scope>
    <source>
        <strain evidence="1 2">DR6-1</strain>
    </source>
</reference>
<accession>A0A7W3VVE8</accession>
<organism evidence="1 2">
    <name type="scientific">Amycolatopsis dendrobii</name>
    <dbReference type="NCBI Taxonomy" id="2760662"/>
    <lineage>
        <taxon>Bacteria</taxon>
        <taxon>Bacillati</taxon>
        <taxon>Actinomycetota</taxon>
        <taxon>Actinomycetes</taxon>
        <taxon>Pseudonocardiales</taxon>
        <taxon>Pseudonocardiaceae</taxon>
        <taxon>Amycolatopsis</taxon>
    </lineage>
</organism>
<keyword evidence="2" id="KW-1185">Reference proteome</keyword>
<evidence type="ECO:0000313" key="1">
    <source>
        <dbReference type="EMBL" id="MBB1153517.1"/>
    </source>
</evidence>